<proteinExistence type="predicted"/>
<sequence>MLGRELSVKCQACFYGADTLGCLASSVKLDFTELGSLV</sequence>
<evidence type="ECO:0000313" key="1">
    <source>
        <dbReference type="EMBL" id="JAH85142.1"/>
    </source>
</evidence>
<dbReference type="AlphaFoldDB" id="A0A0E9W458"/>
<organism evidence="1">
    <name type="scientific">Anguilla anguilla</name>
    <name type="common">European freshwater eel</name>
    <name type="synonym">Muraena anguilla</name>
    <dbReference type="NCBI Taxonomy" id="7936"/>
    <lineage>
        <taxon>Eukaryota</taxon>
        <taxon>Metazoa</taxon>
        <taxon>Chordata</taxon>
        <taxon>Craniata</taxon>
        <taxon>Vertebrata</taxon>
        <taxon>Euteleostomi</taxon>
        <taxon>Actinopterygii</taxon>
        <taxon>Neopterygii</taxon>
        <taxon>Teleostei</taxon>
        <taxon>Anguilliformes</taxon>
        <taxon>Anguillidae</taxon>
        <taxon>Anguilla</taxon>
    </lineage>
</organism>
<accession>A0A0E9W458</accession>
<protein>
    <submittedName>
        <fullName evidence="1">Uncharacterized protein</fullName>
    </submittedName>
</protein>
<reference evidence="1" key="2">
    <citation type="journal article" date="2015" name="Fish Shellfish Immunol.">
        <title>Early steps in the European eel (Anguilla anguilla)-Vibrio vulnificus interaction in the gills: Role of the RtxA13 toxin.</title>
        <authorList>
            <person name="Callol A."/>
            <person name="Pajuelo D."/>
            <person name="Ebbesson L."/>
            <person name="Teles M."/>
            <person name="MacKenzie S."/>
            <person name="Amaro C."/>
        </authorList>
    </citation>
    <scope>NUCLEOTIDE SEQUENCE</scope>
</reference>
<dbReference type="EMBL" id="GBXM01023435">
    <property type="protein sequence ID" value="JAH85142.1"/>
    <property type="molecule type" value="Transcribed_RNA"/>
</dbReference>
<name>A0A0E9W458_ANGAN</name>
<reference evidence="1" key="1">
    <citation type="submission" date="2014-11" db="EMBL/GenBank/DDBJ databases">
        <authorList>
            <person name="Amaro Gonzalez C."/>
        </authorList>
    </citation>
    <scope>NUCLEOTIDE SEQUENCE</scope>
</reference>